<organism evidence="2 3">
    <name type="scientific">Nocardia terrae</name>
    <dbReference type="NCBI Taxonomy" id="2675851"/>
    <lineage>
        <taxon>Bacteria</taxon>
        <taxon>Bacillati</taxon>
        <taxon>Actinomycetota</taxon>
        <taxon>Actinomycetes</taxon>
        <taxon>Mycobacteriales</taxon>
        <taxon>Nocardiaceae</taxon>
        <taxon>Nocardia</taxon>
    </lineage>
</organism>
<feature type="transmembrane region" description="Helical" evidence="1">
    <location>
        <begin position="128"/>
        <end position="147"/>
    </location>
</feature>
<feature type="transmembrane region" description="Helical" evidence="1">
    <location>
        <begin position="53"/>
        <end position="74"/>
    </location>
</feature>
<comment type="caution">
    <text evidence="2">The sequence shown here is derived from an EMBL/GenBank/DDBJ whole genome shotgun (WGS) entry which is preliminary data.</text>
</comment>
<dbReference type="Proteomes" id="UP000466794">
    <property type="component" value="Unassembled WGS sequence"/>
</dbReference>
<evidence type="ECO:0000313" key="2">
    <source>
        <dbReference type="EMBL" id="MVU78480.1"/>
    </source>
</evidence>
<keyword evidence="1" id="KW-0472">Membrane</keyword>
<keyword evidence="3" id="KW-1185">Reference proteome</keyword>
<reference evidence="2 3" key="1">
    <citation type="submission" date="2019-12" db="EMBL/GenBank/DDBJ databases">
        <title>Nocardia sp. nov. ET3-3 isolated from soil.</title>
        <authorList>
            <person name="Kanchanasin P."/>
            <person name="Tanasupawat S."/>
            <person name="Yuki M."/>
            <person name="Kudo T."/>
        </authorList>
    </citation>
    <scope>NUCLEOTIDE SEQUENCE [LARGE SCALE GENOMIC DNA]</scope>
    <source>
        <strain evidence="2 3">ET3-3</strain>
    </source>
</reference>
<sequence length="187" mass="20094">MKIHSFVLGFLPWIVIIPFPSDKMGWGALLGFFVAVVQLGLNHRRGAPMDAMILDLGSAAFLLALSGLGFLAPHSGLIKANDVLSFTWLALIAFGSMAAGRPFTMGIARRQVPQNTWDSSDFRSTHMVITRIWGIAFAGLAIALGIVRIADLAIAAGLPVRLIGLSIPFLLTIREVKAIRARTTTTA</sequence>
<dbReference type="RefSeq" id="WP_157387958.1">
    <property type="nucleotide sequence ID" value="NZ_WRPP01000002.1"/>
</dbReference>
<evidence type="ECO:0008006" key="4">
    <source>
        <dbReference type="Google" id="ProtNLM"/>
    </source>
</evidence>
<gene>
    <name evidence="2" type="ORF">GPX89_14645</name>
</gene>
<protein>
    <recommendedName>
        <fullName evidence="4">Intracellular septation protein A</fullName>
    </recommendedName>
</protein>
<name>A0A7K1UVS4_9NOCA</name>
<feature type="transmembrane region" description="Helical" evidence="1">
    <location>
        <begin position="86"/>
        <end position="108"/>
    </location>
</feature>
<feature type="transmembrane region" description="Helical" evidence="1">
    <location>
        <begin position="153"/>
        <end position="173"/>
    </location>
</feature>
<dbReference type="AlphaFoldDB" id="A0A7K1UVS4"/>
<feature type="transmembrane region" description="Helical" evidence="1">
    <location>
        <begin position="24"/>
        <end position="41"/>
    </location>
</feature>
<evidence type="ECO:0000256" key="1">
    <source>
        <dbReference type="SAM" id="Phobius"/>
    </source>
</evidence>
<dbReference type="EMBL" id="WRPP01000002">
    <property type="protein sequence ID" value="MVU78480.1"/>
    <property type="molecule type" value="Genomic_DNA"/>
</dbReference>
<proteinExistence type="predicted"/>
<evidence type="ECO:0000313" key="3">
    <source>
        <dbReference type="Proteomes" id="UP000466794"/>
    </source>
</evidence>
<keyword evidence="1" id="KW-0812">Transmembrane</keyword>
<keyword evidence="1" id="KW-1133">Transmembrane helix</keyword>
<accession>A0A7K1UVS4</accession>